<dbReference type="SUPFAM" id="SSF53850">
    <property type="entry name" value="Periplasmic binding protein-like II"/>
    <property type="match status" value="1"/>
</dbReference>
<organism evidence="3">
    <name type="scientific">Candidatus Electrothrix aestuarii</name>
    <dbReference type="NCBI Taxonomy" id="3062594"/>
    <lineage>
        <taxon>Bacteria</taxon>
        <taxon>Pseudomonadati</taxon>
        <taxon>Thermodesulfobacteriota</taxon>
        <taxon>Desulfobulbia</taxon>
        <taxon>Desulfobulbales</taxon>
        <taxon>Desulfobulbaceae</taxon>
        <taxon>Candidatus Electrothrix</taxon>
    </lineage>
</organism>
<dbReference type="Gene3D" id="3.40.190.10">
    <property type="entry name" value="Periplasmic binding protein-like II"/>
    <property type="match status" value="2"/>
</dbReference>
<dbReference type="EMBL" id="CP159373">
    <property type="protein sequence ID" value="XCN72578.1"/>
    <property type="molecule type" value="Genomic_DNA"/>
</dbReference>
<reference evidence="3" key="2">
    <citation type="submission" date="2024-06" db="EMBL/GenBank/DDBJ databases">
        <authorList>
            <person name="Plum-Jensen L.E."/>
            <person name="Schramm A."/>
            <person name="Marshall I.P.G."/>
        </authorList>
    </citation>
    <scope>NUCLEOTIDE SEQUENCE</scope>
    <source>
        <strain evidence="3">Rat1</strain>
    </source>
</reference>
<keyword evidence="1" id="KW-1133">Transmembrane helix</keyword>
<keyword evidence="1" id="KW-0812">Transmembrane</keyword>
<name>A0AAU8LUM3_9BACT</name>
<evidence type="ECO:0000256" key="1">
    <source>
        <dbReference type="SAM" id="Phobius"/>
    </source>
</evidence>
<dbReference type="PANTHER" id="PTHR35936:SF32">
    <property type="entry name" value="MEMBRANE-BOUND LYTIC MUREIN TRANSGLYCOSYLASE F"/>
    <property type="match status" value="1"/>
</dbReference>
<dbReference type="InterPro" id="IPR008258">
    <property type="entry name" value="Transglycosylase_SLT_dom_1"/>
</dbReference>
<feature type="domain" description="Transglycosylase SLT" evidence="2">
    <location>
        <begin position="355"/>
        <end position="467"/>
    </location>
</feature>
<evidence type="ECO:0000259" key="2">
    <source>
        <dbReference type="Pfam" id="PF01464"/>
    </source>
</evidence>
<dbReference type="Pfam" id="PF01464">
    <property type="entry name" value="SLT"/>
    <property type="match status" value="1"/>
</dbReference>
<evidence type="ECO:0000313" key="3">
    <source>
        <dbReference type="EMBL" id="XCN72578.1"/>
    </source>
</evidence>
<sequence length="521" mass="58964">MKFGQMSINKLVIHLEIAVLGFVLIVLLLSALDQGSSLKNTTADGQTEQAQTVTIAPGAIDGLRTELFTDVHVPPRQREVWLGDLDGMLKRGQLRVLIPFSRTFFFRDKEQEFGLSVDILKRYEQFLSEQVAFGDKKTELVFLPTPKEHLVDELIAGKGDIAVADINLEPEQENAVKLVSPVNLEIREILVTGPHSPQFKNIFNLSGQEITLREKSPYAASLQKLNNTLKSIGKKPVIVHFADTFLQDEDLIEMTAAGLLPMTVVDSHVGEFWASVFHNLKLERNIAFRTAKEISWVIRADNHLLQDSVNFFKKNSYIPQNEHRELIEYYRKKGGFLHDNLQLAALERYHSLVPLFEEYGQEYKFPSLLLAALAYQESKLDASWMGEQGKVGLMGVDPSALMQEGLGADLKQVRRAEENIQAATDYLRFLADHYFSSSQLSELDRNLMAIASYASSPEQIIAARKKAALAGYDPDIWFGNVETALLANQDKDIAQHVRNIYNYFKAYEYFLEKNVKQIQQP</sequence>
<accession>A0AAU8LUM3</accession>
<dbReference type="PANTHER" id="PTHR35936">
    <property type="entry name" value="MEMBRANE-BOUND LYTIC MUREIN TRANSGLYCOSYLASE F"/>
    <property type="match status" value="1"/>
</dbReference>
<gene>
    <name evidence="3" type="ORF">Q3M24_20160</name>
</gene>
<dbReference type="Gene3D" id="1.10.530.10">
    <property type="match status" value="1"/>
</dbReference>
<reference evidence="3" key="1">
    <citation type="journal article" date="2024" name="Syst. Appl. Microbiol.">
        <title>First single-strain enrichments of Electrothrix cable bacteria, description of E. aestuarii sp. nov. and E. rattekaaiensis sp. nov., and proposal of a cable bacteria taxonomy following the rules of the SeqCode.</title>
        <authorList>
            <person name="Plum-Jensen L.E."/>
            <person name="Schramm A."/>
            <person name="Marshall I.P.G."/>
        </authorList>
    </citation>
    <scope>NUCLEOTIDE SEQUENCE</scope>
    <source>
        <strain evidence="3">Rat1</strain>
    </source>
</reference>
<keyword evidence="1" id="KW-0472">Membrane</keyword>
<dbReference type="AlphaFoldDB" id="A0AAU8LUM3"/>
<dbReference type="InterPro" id="IPR023346">
    <property type="entry name" value="Lysozyme-like_dom_sf"/>
</dbReference>
<dbReference type="GO" id="GO:0008933">
    <property type="term" value="F:peptidoglycan lytic transglycosylase activity"/>
    <property type="evidence" value="ECO:0007669"/>
    <property type="project" value="TreeGrafter"/>
</dbReference>
<dbReference type="KEGG" id="eaj:Q3M24_20160"/>
<feature type="transmembrane region" description="Helical" evidence="1">
    <location>
        <begin position="12"/>
        <end position="32"/>
    </location>
</feature>
<proteinExistence type="predicted"/>
<dbReference type="GO" id="GO:0009253">
    <property type="term" value="P:peptidoglycan catabolic process"/>
    <property type="evidence" value="ECO:0007669"/>
    <property type="project" value="TreeGrafter"/>
</dbReference>
<dbReference type="SUPFAM" id="SSF53955">
    <property type="entry name" value="Lysozyme-like"/>
    <property type="match status" value="1"/>
</dbReference>
<dbReference type="GO" id="GO:0009279">
    <property type="term" value="C:cell outer membrane"/>
    <property type="evidence" value="ECO:0007669"/>
    <property type="project" value="TreeGrafter"/>
</dbReference>
<protein>
    <submittedName>
        <fullName evidence="3">Transglycosylase SLT domain-containing protein</fullName>
    </submittedName>
</protein>